<dbReference type="PANTHER" id="PTHR34512:SF30">
    <property type="entry name" value="OUTER MEMBRANE PROTEIN ASSEMBLY FACTOR BAMB"/>
    <property type="match status" value="1"/>
</dbReference>
<feature type="non-terminal residue" evidence="2">
    <location>
        <position position="185"/>
    </location>
</feature>
<organism evidence="2">
    <name type="scientific">marine metagenome</name>
    <dbReference type="NCBI Taxonomy" id="408172"/>
    <lineage>
        <taxon>unclassified sequences</taxon>
        <taxon>metagenomes</taxon>
        <taxon>ecological metagenomes</taxon>
    </lineage>
</organism>
<dbReference type="InterPro" id="IPR002372">
    <property type="entry name" value="PQQ_rpt_dom"/>
</dbReference>
<dbReference type="InterPro" id="IPR015943">
    <property type="entry name" value="WD40/YVTN_repeat-like_dom_sf"/>
</dbReference>
<proteinExistence type="predicted"/>
<dbReference type="AlphaFoldDB" id="A0A383CPR5"/>
<evidence type="ECO:0000313" key="2">
    <source>
        <dbReference type="EMBL" id="SVE34020.1"/>
    </source>
</evidence>
<accession>A0A383CPR5</accession>
<name>A0A383CPR5_9ZZZZ</name>
<dbReference type="InterPro" id="IPR011047">
    <property type="entry name" value="Quinoprotein_ADH-like_sf"/>
</dbReference>
<dbReference type="EMBL" id="UINC01210524">
    <property type="protein sequence ID" value="SVE34020.1"/>
    <property type="molecule type" value="Genomic_DNA"/>
</dbReference>
<reference evidence="2" key="1">
    <citation type="submission" date="2018-05" db="EMBL/GenBank/DDBJ databases">
        <authorList>
            <person name="Lanie J.A."/>
            <person name="Ng W.-L."/>
            <person name="Kazmierczak K.M."/>
            <person name="Andrzejewski T.M."/>
            <person name="Davidsen T.M."/>
            <person name="Wayne K.J."/>
            <person name="Tettelin H."/>
            <person name="Glass J.I."/>
            <person name="Rusch D."/>
            <person name="Podicherti R."/>
            <person name="Tsui H.-C.T."/>
            <person name="Winkler M.E."/>
        </authorList>
    </citation>
    <scope>NUCLEOTIDE SEQUENCE</scope>
</reference>
<evidence type="ECO:0000259" key="1">
    <source>
        <dbReference type="Pfam" id="PF13360"/>
    </source>
</evidence>
<dbReference type="Pfam" id="PF13360">
    <property type="entry name" value="PQQ_2"/>
    <property type="match status" value="1"/>
</dbReference>
<gene>
    <name evidence="2" type="ORF">METZ01_LOCUS486874</name>
</gene>
<dbReference type="SUPFAM" id="SSF50998">
    <property type="entry name" value="Quinoprotein alcohol dehydrogenase-like"/>
    <property type="match status" value="1"/>
</dbReference>
<protein>
    <recommendedName>
        <fullName evidence="1">Pyrrolo-quinoline quinone repeat domain-containing protein</fullName>
    </recommendedName>
</protein>
<feature type="domain" description="Pyrrolo-quinoline quinone repeat" evidence="1">
    <location>
        <begin position="49"/>
        <end position="181"/>
    </location>
</feature>
<sequence>MKRLSVFLFPCFIVVGVMSADWPQAAGPDHNFQVKGEAPKAFSVSKNQNVLWRVPLPSTGQGAAIISSGRVFVTSHEVVNQDAETGSSIIGFCFDAKSGKELWRHEIPGTRVTDLSSLFNDNTAASPVADGRHVVFTNVGGTAKCFDYQGKEIWSHTWTPFGRHHARAHEPILHDGNVILMHAPC</sequence>
<dbReference type="Gene3D" id="2.130.10.10">
    <property type="entry name" value="YVTN repeat-like/Quinoprotein amine dehydrogenase"/>
    <property type="match status" value="1"/>
</dbReference>
<dbReference type="PANTHER" id="PTHR34512">
    <property type="entry name" value="CELL SURFACE PROTEIN"/>
    <property type="match status" value="1"/>
</dbReference>